<organism evidence="1">
    <name type="scientific">Anguilla anguilla</name>
    <name type="common">European freshwater eel</name>
    <name type="synonym">Muraena anguilla</name>
    <dbReference type="NCBI Taxonomy" id="7936"/>
    <lineage>
        <taxon>Eukaryota</taxon>
        <taxon>Metazoa</taxon>
        <taxon>Chordata</taxon>
        <taxon>Craniata</taxon>
        <taxon>Vertebrata</taxon>
        <taxon>Euteleostomi</taxon>
        <taxon>Actinopterygii</taxon>
        <taxon>Neopterygii</taxon>
        <taxon>Teleostei</taxon>
        <taxon>Anguilliformes</taxon>
        <taxon>Anguillidae</taxon>
        <taxon>Anguilla</taxon>
    </lineage>
</organism>
<reference evidence="1" key="1">
    <citation type="submission" date="2014-11" db="EMBL/GenBank/DDBJ databases">
        <authorList>
            <person name="Amaro Gonzalez C."/>
        </authorList>
    </citation>
    <scope>NUCLEOTIDE SEQUENCE</scope>
</reference>
<name>A0A0E9R0A0_ANGAN</name>
<dbReference type="EMBL" id="GBXM01086038">
    <property type="protein sequence ID" value="JAH22539.1"/>
    <property type="molecule type" value="Transcribed_RNA"/>
</dbReference>
<proteinExistence type="predicted"/>
<dbReference type="AlphaFoldDB" id="A0A0E9R0A0"/>
<accession>A0A0E9R0A0</accession>
<evidence type="ECO:0000313" key="1">
    <source>
        <dbReference type="EMBL" id="JAH22539.1"/>
    </source>
</evidence>
<sequence length="40" mass="4580">MRLFPFNLANTLTLVCCLDGLTRLAMLKKWHSSSSHVDLF</sequence>
<reference evidence="1" key="2">
    <citation type="journal article" date="2015" name="Fish Shellfish Immunol.">
        <title>Early steps in the European eel (Anguilla anguilla)-Vibrio vulnificus interaction in the gills: Role of the RtxA13 toxin.</title>
        <authorList>
            <person name="Callol A."/>
            <person name="Pajuelo D."/>
            <person name="Ebbesson L."/>
            <person name="Teles M."/>
            <person name="MacKenzie S."/>
            <person name="Amaro C."/>
        </authorList>
    </citation>
    <scope>NUCLEOTIDE SEQUENCE</scope>
</reference>
<protein>
    <submittedName>
        <fullName evidence="1">Uncharacterized protein</fullName>
    </submittedName>
</protein>